<protein>
    <submittedName>
        <fullName evidence="2">Uncharacterized protein</fullName>
    </submittedName>
</protein>
<evidence type="ECO:0000313" key="3">
    <source>
        <dbReference type="Proteomes" id="UP001465668"/>
    </source>
</evidence>
<organism evidence="2 3">
    <name type="scientific">Seiridium cardinale</name>
    <dbReference type="NCBI Taxonomy" id="138064"/>
    <lineage>
        <taxon>Eukaryota</taxon>
        <taxon>Fungi</taxon>
        <taxon>Dikarya</taxon>
        <taxon>Ascomycota</taxon>
        <taxon>Pezizomycotina</taxon>
        <taxon>Sordariomycetes</taxon>
        <taxon>Xylariomycetidae</taxon>
        <taxon>Amphisphaeriales</taxon>
        <taxon>Sporocadaceae</taxon>
        <taxon>Seiridium</taxon>
    </lineage>
</organism>
<evidence type="ECO:0000256" key="1">
    <source>
        <dbReference type="SAM" id="MobiDB-lite"/>
    </source>
</evidence>
<feature type="region of interest" description="Disordered" evidence="1">
    <location>
        <begin position="1"/>
        <end position="42"/>
    </location>
</feature>
<gene>
    <name evidence="2" type="ORF">SCAR479_05126</name>
</gene>
<comment type="caution">
    <text evidence="2">The sequence shown here is derived from an EMBL/GenBank/DDBJ whole genome shotgun (WGS) entry which is preliminary data.</text>
</comment>
<feature type="region of interest" description="Disordered" evidence="1">
    <location>
        <begin position="96"/>
        <end position="153"/>
    </location>
</feature>
<feature type="compositionally biased region" description="Low complexity" evidence="1">
    <location>
        <begin position="10"/>
        <end position="23"/>
    </location>
</feature>
<reference evidence="2 3" key="1">
    <citation type="submission" date="2024-02" db="EMBL/GenBank/DDBJ databases">
        <title>First draft genome assembly of two strains of Seiridium cardinale.</title>
        <authorList>
            <person name="Emiliani G."/>
            <person name="Scali E."/>
        </authorList>
    </citation>
    <scope>NUCLEOTIDE SEQUENCE [LARGE SCALE GENOMIC DNA]</scope>
    <source>
        <strain evidence="2 3">BM-138-000479</strain>
    </source>
</reference>
<keyword evidence="3" id="KW-1185">Reference proteome</keyword>
<dbReference type="Proteomes" id="UP001465668">
    <property type="component" value="Unassembled WGS sequence"/>
</dbReference>
<name>A0ABR2XWI1_9PEZI</name>
<proteinExistence type="predicted"/>
<dbReference type="EMBL" id="JARVKM010000017">
    <property type="protein sequence ID" value="KAK9778156.1"/>
    <property type="molecule type" value="Genomic_DNA"/>
</dbReference>
<evidence type="ECO:0000313" key="2">
    <source>
        <dbReference type="EMBL" id="KAK9778156.1"/>
    </source>
</evidence>
<sequence length="153" mass="17028">MDSGASHTRPSSPSSANNNGGNSCVSRPNDFERQHSHPASRPTQLCQIYTASAIPATQLRPEGAYRICFTWGPNPGPRSFISDYLANVRYGHYQASSIRQEHRTPWPQQNNLRDTQVVGPCGPSSPRPLPQRKPETQVEEPELLYPPGTSYHF</sequence>
<accession>A0ABR2XWI1</accession>